<keyword evidence="1" id="KW-1133">Transmembrane helix</keyword>
<name>A0ABT1QVQ0_9GAMM</name>
<proteinExistence type="predicted"/>
<keyword evidence="1" id="KW-0472">Membrane</keyword>
<keyword evidence="3" id="KW-1185">Reference proteome</keyword>
<feature type="transmembrane region" description="Helical" evidence="1">
    <location>
        <begin position="47"/>
        <end position="70"/>
    </location>
</feature>
<evidence type="ECO:0000313" key="2">
    <source>
        <dbReference type="EMBL" id="MCQ4166364.1"/>
    </source>
</evidence>
<evidence type="ECO:0008006" key="4">
    <source>
        <dbReference type="Google" id="ProtNLM"/>
    </source>
</evidence>
<dbReference type="EMBL" id="JANFQO010000016">
    <property type="protein sequence ID" value="MCQ4166364.1"/>
    <property type="molecule type" value="Genomic_DNA"/>
</dbReference>
<reference evidence="2" key="1">
    <citation type="submission" date="2022-07" db="EMBL/GenBank/DDBJ databases">
        <title>Tahibacter sp., a new gammaproteobacterium isolated from the silt sample collected at pig farm.</title>
        <authorList>
            <person name="Chen H."/>
        </authorList>
    </citation>
    <scope>NUCLEOTIDE SEQUENCE</scope>
    <source>
        <strain evidence="2">P2K</strain>
    </source>
</reference>
<dbReference type="RefSeq" id="WP_255915554.1">
    <property type="nucleotide sequence ID" value="NZ_JANFQO010000016.1"/>
</dbReference>
<dbReference type="Proteomes" id="UP001165498">
    <property type="component" value="Unassembled WGS sequence"/>
</dbReference>
<evidence type="ECO:0000256" key="1">
    <source>
        <dbReference type="SAM" id="Phobius"/>
    </source>
</evidence>
<sequence length="146" mass="16034">MARKTARATAAGQLGYGSFLWGLGAACLVIALLPVGATLLYGNDKEFWAKLFLVFGFGLGAIYCFGEAAFVKGVFDEQRLTFSTPWTGTKNESWKDLVSITFNATCSWYLLRFKSGAKVRLSVYLGGHQSALETAVKRQPHLRRAL</sequence>
<evidence type="ECO:0000313" key="3">
    <source>
        <dbReference type="Proteomes" id="UP001165498"/>
    </source>
</evidence>
<comment type="caution">
    <text evidence="2">The sequence shown here is derived from an EMBL/GenBank/DDBJ whole genome shotgun (WGS) entry which is preliminary data.</text>
</comment>
<keyword evidence="1" id="KW-0812">Transmembrane</keyword>
<dbReference type="PROSITE" id="PS51257">
    <property type="entry name" value="PROKAR_LIPOPROTEIN"/>
    <property type="match status" value="1"/>
</dbReference>
<accession>A0ABT1QVQ0</accession>
<protein>
    <recommendedName>
        <fullName evidence="4">PH (Pleckstrin Homology) domain-containing protein</fullName>
    </recommendedName>
</protein>
<organism evidence="2 3">
    <name type="scientific">Tahibacter harae</name>
    <dbReference type="NCBI Taxonomy" id="2963937"/>
    <lineage>
        <taxon>Bacteria</taxon>
        <taxon>Pseudomonadati</taxon>
        <taxon>Pseudomonadota</taxon>
        <taxon>Gammaproteobacteria</taxon>
        <taxon>Lysobacterales</taxon>
        <taxon>Rhodanobacteraceae</taxon>
        <taxon>Tahibacter</taxon>
    </lineage>
</organism>
<gene>
    <name evidence="2" type="ORF">NM961_16720</name>
</gene>
<feature type="transmembrane region" description="Helical" evidence="1">
    <location>
        <begin position="20"/>
        <end position="41"/>
    </location>
</feature>